<evidence type="ECO:0000259" key="8">
    <source>
        <dbReference type="SMART" id="SM00650"/>
    </source>
</evidence>
<dbReference type="GO" id="GO:0034246">
    <property type="term" value="F:mitochondrial transcription factor activity"/>
    <property type="evidence" value="ECO:0007669"/>
    <property type="project" value="TreeGrafter"/>
</dbReference>
<comment type="subcellular location">
    <subcellularLocation>
        <location evidence="1">Mitochondrion</location>
    </subcellularLocation>
</comment>
<dbReference type="SUPFAM" id="SSF53335">
    <property type="entry name" value="S-adenosyl-L-methionine-dependent methyltransferases"/>
    <property type="match status" value="1"/>
</dbReference>
<gene>
    <name evidence="9" type="ORF">C0Q70_17099</name>
</gene>
<dbReference type="InterPro" id="IPR029063">
    <property type="entry name" value="SAM-dependent_MTases_sf"/>
</dbReference>
<keyword evidence="3 6" id="KW-0808">Transferase</keyword>
<evidence type="ECO:0000256" key="1">
    <source>
        <dbReference type="ARBA" id="ARBA00004173"/>
    </source>
</evidence>
<keyword evidence="2 6" id="KW-0489">Methyltransferase</keyword>
<dbReference type="PROSITE" id="PS51689">
    <property type="entry name" value="SAM_RNA_A_N6_MT"/>
    <property type="match status" value="1"/>
</dbReference>
<dbReference type="EC" id="2.1.1.-" evidence="7"/>
<dbReference type="PANTHER" id="PTHR11727:SF17">
    <property type="entry name" value="DIMETHYLADENOSINE TRANSFERASE 1, MITOCHONDRIAL"/>
    <property type="match status" value="1"/>
</dbReference>
<evidence type="ECO:0000256" key="2">
    <source>
        <dbReference type="ARBA" id="ARBA00022603"/>
    </source>
</evidence>
<comment type="caution">
    <text evidence="9">The sequence shown here is derived from an EMBL/GenBank/DDBJ whole genome shotgun (WGS) entry which is preliminary data.</text>
</comment>
<dbReference type="GO" id="GO:0003723">
    <property type="term" value="F:RNA binding"/>
    <property type="evidence" value="ECO:0007669"/>
    <property type="project" value="UniProtKB-UniRule"/>
</dbReference>
<comment type="similarity">
    <text evidence="6 7">Belongs to the class I-like SAM-binding methyltransferase superfamily. rRNA adenine N(6)-methyltransferase family.</text>
</comment>
<dbReference type="InterPro" id="IPR020598">
    <property type="entry name" value="rRNA_Ade_methylase_Trfase_N"/>
</dbReference>
<feature type="binding site" evidence="6">
    <location>
        <position position="32"/>
    </location>
    <ligand>
        <name>S-adenosyl-L-methionine</name>
        <dbReference type="ChEBI" id="CHEBI:59789"/>
    </ligand>
</feature>
<dbReference type="GO" id="GO:0006391">
    <property type="term" value="P:transcription initiation at mitochondrial promoter"/>
    <property type="evidence" value="ECO:0007669"/>
    <property type="project" value="TreeGrafter"/>
</dbReference>
<keyword evidence="4 6" id="KW-0949">S-adenosyl-L-methionine</keyword>
<organism evidence="9 10">
    <name type="scientific">Pomacea canaliculata</name>
    <name type="common">Golden apple snail</name>
    <dbReference type="NCBI Taxonomy" id="400727"/>
    <lineage>
        <taxon>Eukaryota</taxon>
        <taxon>Metazoa</taxon>
        <taxon>Spiralia</taxon>
        <taxon>Lophotrochozoa</taxon>
        <taxon>Mollusca</taxon>
        <taxon>Gastropoda</taxon>
        <taxon>Caenogastropoda</taxon>
        <taxon>Architaenioglossa</taxon>
        <taxon>Ampullarioidea</taxon>
        <taxon>Ampullariidae</taxon>
        <taxon>Pomacea</taxon>
    </lineage>
</organism>
<evidence type="ECO:0000313" key="9">
    <source>
        <dbReference type="EMBL" id="PVD23825.1"/>
    </source>
</evidence>
<feature type="domain" description="Ribosomal RNA adenine methylase transferase N-terminal" evidence="8">
    <location>
        <begin position="37"/>
        <end position="172"/>
    </location>
</feature>
<keyword evidence="5 6" id="KW-0694">RNA-binding</keyword>
<keyword evidence="10" id="KW-1185">Reference proteome</keyword>
<dbReference type="STRING" id="400727.A0A2T7NRL9"/>
<dbReference type="OrthoDB" id="16079at2759"/>
<feature type="binding site" evidence="6">
    <location>
        <position position="30"/>
    </location>
    <ligand>
        <name>S-adenosyl-L-methionine</name>
        <dbReference type="ChEBI" id="CHEBI:59789"/>
    </ligand>
</feature>
<dbReference type="Pfam" id="PF00398">
    <property type="entry name" value="RrnaAD"/>
    <property type="match status" value="1"/>
</dbReference>
<dbReference type="Gene3D" id="1.10.8.100">
    <property type="entry name" value="Ribosomal RNA adenine dimethylase-like, domain 2"/>
    <property type="match status" value="1"/>
</dbReference>
<dbReference type="SMART" id="SM00650">
    <property type="entry name" value="rADc"/>
    <property type="match status" value="1"/>
</dbReference>
<dbReference type="Gene3D" id="3.40.50.150">
    <property type="entry name" value="Vaccinia Virus protein VP39"/>
    <property type="match status" value="1"/>
</dbReference>
<accession>A0A2T7NRL9</accession>
<evidence type="ECO:0000256" key="4">
    <source>
        <dbReference type="ARBA" id="ARBA00022691"/>
    </source>
</evidence>
<evidence type="ECO:0000256" key="5">
    <source>
        <dbReference type="ARBA" id="ARBA00022884"/>
    </source>
</evidence>
<evidence type="ECO:0000313" key="10">
    <source>
        <dbReference type="Proteomes" id="UP000245119"/>
    </source>
</evidence>
<feature type="binding site" evidence="6">
    <location>
        <position position="57"/>
    </location>
    <ligand>
        <name>S-adenosyl-L-methionine</name>
        <dbReference type="ChEBI" id="CHEBI:59789"/>
    </ligand>
</feature>
<dbReference type="EMBL" id="PZQS01000010">
    <property type="protein sequence ID" value="PVD23825.1"/>
    <property type="molecule type" value="Genomic_DNA"/>
</dbReference>
<evidence type="ECO:0000256" key="6">
    <source>
        <dbReference type="PROSITE-ProRule" id="PRU01026"/>
    </source>
</evidence>
<sequence length="243" mass="27328">MSSVRLPPLPSMQDLIRLYQLRARKQLSQNFLLDMNLTRKIVKSAGKLDGGFVCEVGPGPGGITRSLLNTGAHHVAVVEKDRRFLPSLQLLSEAAQGRLSIHSGDILSFNMENIIPENLAVPWDSAPPNIHIIGNLPFSVSTPLIIMWLAAMSNQTLFPPDRLDLVEAMFEETNVRPEARSFQLSIEQVGRLCHAYNNICQHNADIYTYDYRSQENARQVRKKNQIQLEKFEAEILGDIIPQS</sequence>
<dbReference type="InterPro" id="IPR023165">
    <property type="entry name" value="rRNA_Ade_diMease-like_C"/>
</dbReference>
<feature type="binding site" evidence="6">
    <location>
        <position position="105"/>
    </location>
    <ligand>
        <name>S-adenosyl-L-methionine</name>
        <dbReference type="ChEBI" id="CHEBI:59789"/>
    </ligand>
</feature>
<dbReference type="CDD" id="cd02440">
    <property type="entry name" value="AdoMet_MTases"/>
    <property type="match status" value="1"/>
</dbReference>
<dbReference type="PANTHER" id="PTHR11727">
    <property type="entry name" value="DIMETHYLADENOSINE TRANSFERASE"/>
    <property type="match status" value="1"/>
</dbReference>
<dbReference type="GO" id="GO:0005759">
    <property type="term" value="C:mitochondrial matrix"/>
    <property type="evidence" value="ECO:0007669"/>
    <property type="project" value="TreeGrafter"/>
</dbReference>
<protein>
    <recommendedName>
        <fullName evidence="7">rRNA adenine N(6)-methyltransferase</fullName>
        <ecNumber evidence="7">2.1.1.-</ecNumber>
    </recommendedName>
</protein>
<dbReference type="InterPro" id="IPR001737">
    <property type="entry name" value="KsgA/Erm"/>
</dbReference>
<dbReference type="Proteomes" id="UP000245119">
    <property type="component" value="Linkage Group LG10"/>
</dbReference>
<dbReference type="GO" id="GO:0000179">
    <property type="term" value="F:rRNA (adenine-N6,N6-)-dimethyltransferase activity"/>
    <property type="evidence" value="ECO:0007669"/>
    <property type="project" value="UniProtKB-UniRule"/>
</dbReference>
<proteinExistence type="inferred from homology"/>
<reference evidence="9 10" key="1">
    <citation type="submission" date="2018-04" db="EMBL/GenBank/DDBJ databases">
        <title>The genome of golden apple snail Pomacea canaliculata provides insight into stress tolerance and invasive adaptation.</title>
        <authorList>
            <person name="Liu C."/>
            <person name="Liu B."/>
            <person name="Ren Y."/>
            <person name="Zhang Y."/>
            <person name="Wang H."/>
            <person name="Li S."/>
            <person name="Jiang F."/>
            <person name="Yin L."/>
            <person name="Zhang G."/>
            <person name="Qian W."/>
            <person name="Fan W."/>
        </authorList>
    </citation>
    <scope>NUCLEOTIDE SEQUENCE [LARGE SCALE GENOMIC DNA]</scope>
    <source>
        <strain evidence="9">SZHN2017</strain>
        <tissue evidence="9">Muscle</tissue>
    </source>
</reference>
<keyword evidence="7" id="KW-0698">rRNA processing</keyword>
<evidence type="ECO:0000256" key="7">
    <source>
        <dbReference type="RuleBase" id="RU362106"/>
    </source>
</evidence>
<feature type="binding site" evidence="6">
    <location>
        <position position="135"/>
    </location>
    <ligand>
        <name>S-adenosyl-L-methionine</name>
        <dbReference type="ChEBI" id="CHEBI:59789"/>
    </ligand>
</feature>
<dbReference type="AlphaFoldDB" id="A0A2T7NRL9"/>
<name>A0A2T7NRL9_POMCA</name>
<evidence type="ECO:0000256" key="3">
    <source>
        <dbReference type="ARBA" id="ARBA00022679"/>
    </source>
</evidence>
<feature type="binding site" evidence="6">
    <location>
        <position position="79"/>
    </location>
    <ligand>
        <name>S-adenosyl-L-methionine</name>
        <dbReference type="ChEBI" id="CHEBI:59789"/>
    </ligand>
</feature>